<dbReference type="Pfam" id="PF01636">
    <property type="entry name" value="APH"/>
    <property type="match status" value="1"/>
</dbReference>
<dbReference type="EMBL" id="JAADJZ010000001">
    <property type="protein sequence ID" value="KAF2878605.1"/>
    <property type="molecule type" value="Genomic_DNA"/>
</dbReference>
<dbReference type="Gene3D" id="3.90.1200.10">
    <property type="match status" value="1"/>
</dbReference>
<dbReference type="PANTHER" id="PTHR21310:SF55">
    <property type="entry name" value="AMINOGLYCOSIDE PHOSPHOTRANSFERASE DOMAIN-CONTAINING PROTEIN"/>
    <property type="match status" value="1"/>
</dbReference>
<protein>
    <submittedName>
        <fullName evidence="2">Kinase-like domain-containing protein</fullName>
    </submittedName>
</protein>
<organism evidence="2 3">
    <name type="scientific">Massariosphaeria phaeospora</name>
    <dbReference type="NCBI Taxonomy" id="100035"/>
    <lineage>
        <taxon>Eukaryota</taxon>
        <taxon>Fungi</taxon>
        <taxon>Dikarya</taxon>
        <taxon>Ascomycota</taxon>
        <taxon>Pezizomycotina</taxon>
        <taxon>Dothideomycetes</taxon>
        <taxon>Pleosporomycetidae</taxon>
        <taxon>Pleosporales</taxon>
        <taxon>Pleosporales incertae sedis</taxon>
        <taxon>Massariosphaeria</taxon>
    </lineage>
</organism>
<comment type="caution">
    <text evidence="2">The sequence shown here is derived from an EMBL/GenBank/DDBJ whole genome shotgun (WGS) entry which is preliminary data.</text>
</comment>
<keyword evidence="2" id="KW-0418">Kinase</keyword>
<dbReference type="Proteomes" id="UP000481861">
    <property type="component" value="Unassembled WGS sequence"/>
</dbReference>
<evidence type="ECO:0000313" key="2">
    <source>
        <dbReference type="EMBL" id="KAF2878605.1"/>
    </source>
</evidence>
<evidence type="ECO:0000313" key="3">
    <source>
        <dbReference type="Proteomes" id="UP000481861"/>
    </source>
</evidence>
<dbReference type="PANTHER" id="PTHR21310">
    <property type="entry name" value="AMINOGLYCOSIDE PHOSPHOTRANSFERASE-RELATED-RELATED"/>
    <property type="match status" value="1"/>
</dbReference>
<sequence>MTRYRVSPMVYDHTDIASVRPDLIHIPQGKNFNPDFKDKEKLEGITCEHIRQTVELCRACGWNTDHELGGTYIPRVRVAHTTCGAGMWQIGSEWLLWDRINDGRRNNDFMTHKFLRSHNVQNIPLVKEMQSLSAPTDKVQFTLMSRAKGVPLADIWHTLDRKQRQGYMRQMDAALREMRQFTAPFPQKVDGTPLHDRLVADCEKRASDHCKTIGKTTEEWFNNIADELRYGLSIHLNTKDAAVIEEKFQQLRARFPEPGTCVLTHGDLHFHNIIVDPDSHKIEAIIDWEYAGFYPEWAERLLAAKWGHHPLLDHVWKKLFPEVDAAAFWTTVEQPVEEVQDIWRLCPIEHTEESDIWRSRGFCECKPYGGKIYQRFLGANSQSVQQPLVYMFFYVRIILLHYGTVRNSEPASDWSILRSQSKGVFYSLIVIWRTVQYLPAEFLERDLVDVVPSPVLYLFIDSVLDRASELVVCIMDDDCISRITSNAHCNSLFLAKYLHAFLKQMSSESGVGFGVVIICSWTEGI</sequence>
<keyword evidence="3" id="KW-1185">Reference proteome</keyword>
<dbReference type="InterPro" id="IPR051678">
    <property type="entry name" value="AGP_Transferase"/>
</dbReference>
<evidence type="ECO:0000259" key="1">
    <source>
        <dbReference type="Pfam" id="PF01636"/>
    </source>
</evidence>
<dbReference type="GO" id="GO:0016301">
    <property type="term" value="F:kinase activity"/>
    <property type="evidence" value="ECO:0007669"/>
    <property type="project" value="UniProtKB-KW"/>
</dbReference>
<dbReference type="OrthoDB" id="2906425at2759"/>
<reference evidence="2 3" key="1">
    <citation type="submission" date="2020-01" db="EMBL/GenBank/DDBJ databases">
        <authorList>
            <consortium name="DOE Joint Genome Institute"/>
            <person name="Haridas S."/>
            <person name="Albert R."/>
            <person name="Binder M."/>
            <person name="Bloem J."/>
            <person name="Labutti K."/>
            <person name="Salamov A."/>
            <person name="Andreopoulos B."/>
            <person name="Baker S.E."/>
            <person name="Barry K."/>
            <person name="Bills G."/>
            <person name="Bluhm B.H."/>
            <person name="Cannon C."/>
            <person name="Castanera R."/>
            <person name="Culley D.E."/>
            <person name="Daum C."/>
            <person name="Ezra D."/>
            <person name="Gonzalez J.B."/>
            <person name="Henrissat B."/>
            <person name="Kuo A."/>
            <person name="Liang C."/>
            <person name="Lipzen A."/>
            <person name="Lutzoni F."/>
            <person name="Magnuson J."/>
            <person name="Mondo S."/>
            <person name="Nolan M."/>
            <person name="Ohm R."/>
            <person name="Pangilinan J."/>
            <person name="Park H.-J.H."/>
            <person name="Ramirez L."/>
            <person name="Alfaro M."/>
            <person name="Sun H."/>
            <person name="Tritt A."/>
            <person name="Yoshinaga Y."/>
            <person name="Zwiers L.-H.L."/>
            <person name="Turgeon B.G."/>
            <person name="Goodwin S.B."/>
            <person name="Spatafora J.W."/>
            <person name="Crous P.W."/>
            <person name="Grigoriev I.V."/>
        </authorList>
    </citation>
    <scope>NUCLEOTIDE SEQUENCE [LARGE SCALE GENOMIC DNA]</scope>
    <source>
        <strain evidence="2 3">CBS 611.86</strain>
    </source>
</reference>
<name>A0A7C8MZ85_9PLEO</name>
<dbReference type="AlphaFoldDB" id="A0A7C8MZ85"/>
<dbReference type="InterPro" id="IPR011009">
    <property type="entry name" value="Kinase-like_dom_sf"/>
</dbReference>
<feature type="domain" description="Aminoglycoside phosphotransferase" evidence="1">
    <location>
        <begin position="136"/>
        <end position="299"/>
    </location>
</feature>
<proteinExistence type="predicted"/>
<keyword evidence="2" id="KW-0808">Transferase</keyword>
<gene>
    <name evidence="2" type="ORF">BDV95DRAFT_635030</name>
</gene>
<dbReference type="SUPFAM" id="SSF56112">
    <property type="entry name" value="Protein kinase-like (PK-like)"/>
    <property type="match status" value="1"/>
</dbReference>
<dbReference type="InterPro" id="IPR002575">
    <property type="entry name" value="Aminoglycoside_PTrfase"/>
</dbReference>
<accession>A0A7C8MZ85</accession>